<dbReference type="PANTHER" id="PTHR31328">
    <property type="entry name" value="BIOGENESIS OF LYSOSOME-RELATED ORGANELLES COMPLEX 1 SUBUNIT 6"/>
    <property type="match status" value="1"/>
</dbReference>
<dbReference type="Proteomes" id="UP001159042">
    <property type="component" value="Unassembled WGS sequence"/>
</dbReference>
<dbReference type="InterPro" id="IPR028119">
    <property type="entry name" value="Snapin/Pallidin/Snn1"/>
</dbReference>
<proteinExistence type="predicted"/>
<feature type="compositionally biased region" description="Polar residues" evidence="1">
    <location>
        <begin position="24"/>
        <end position="36"/>
    </location>
</feature>
<dbReference type="EMBL" id="JANEYG010000015">
    <property type="protein sequence ID" value="KAJ8920293.1"/>
    <property type="molecule type" value="Genomic_DNA"/>
</dbReference>
<evidence type="ECO:0000313" key="2">
    <source>
        <dbReference type="EMBL" id="KAJ8920293.1"/>
    </source>
</evidence>
<feature type="compositionally biased region" description="Polar residues" evidence="1">
    <location>
        <begin position="1"/>
        <end position="16"/>
    </location>
</feature>
<gene>
    <name evidence="2" type="ORF">NQ315_011954</name>
</gene>
<comment type="caution">
    <text evidence="2">The sequence shown here is derived from an EMBL/GenBank/DDBJ whole genome shotgun (WGS) entry which is preliminary data.</text>
</comment>
<dbReference type="GO" id="GO:0031083">
    <property type="term" value="C:BLOC-1 complex"/>
    <property type="evidence" value="ECO:0007669"/>
    <property type="project" value="TreeGrafter"/>
</dbReference>
<evidence type="ECO:0000313" key="3">
    <source>
        <dbReference type="Proteomes" id="UP001159042"/>
    </source>
</evidence>
<dbReference type="GO" id="GO:0030133">
    <property type="term" value="C:transport vesicle"/>
    <property type="evidence" value="ECO:0007669"/>
    <property type="project" value="TreeGrafter"/>
</dbReference>
<reference evidence="2 3" key="1">
    <citation type="journal article" date="2023" name="Insect Mol. Biol.">
        <title>Genome sequencing provides insights into the evolution of gene families encoding plant cell wall-degrading enzymes in longhorned beetles.</title>
        <authorList>
            <person name="Shin N.R."/>
            <person name="Okamura Y."/>
            <person name="Kirsch R."/>
            <person name="Pauchet Y."/>
        </authorList>
    </citation>
    <scope>NUCLEOTIDE SEQUENCE [LARGE SCALE GENOMIC DNA]</scope>
    <source>
        <strain evidence="2">EAD_L_NR</strain>
    </source>
</reference>
<evidence type="ECO:0000256" key="1">
    <source>
        <dbReference type="SAM" id="MobiDB-lite"/>
    </source>
</evidence>
<dbReference type="PANTHER" id="PTHR31328:SF2">
    <property type="entry name" value="BIOGENESIS OF LYSOSOME-RELATED ORGANELLES COMPLEX 1 SUBUNIT 6"/>
    <property type="match status" value="1"/>
</dbReference>
<feature type="region of interest" description="Disordered" evidence="1">
    <location>
        <begin position="1"/>
        <end position="36"/>
    </location>
</feature>
<dbReference type="AlphaFoldDB" id="A0AAV8W0X7"/>
<evidence type="ECO:0008006" key="4">
    <source>
        <dbReference type="Google" id="ProtNLM"/>
    </source>
</evidence>
<keyword evidence="3" id="KW-1185">Reference proteome</keyword>
<sequence>MNNTMTTSGVNENVGSTKELPVETANSGDAISNPYSHSVPKLSKGLVSLYSSPLEETEKHLKELTAKQKFVEAQISEEFLKISEVVQSTELQSTAVKLKTYNEKLLTLQKDMKSIYERSTKLKKRALRLQQVKRTEEQNKVQTDKKGGCVKSDRFTKLGYLRIIMKKISKV</sequence>
<organism evidence="2 3">
    <name type="scientific">Exocentrus adspersus</name>
    <dbReference type="NCBI Taxonomy" id="1586481"/>
    <lineage>
        <taxon>Eukaryota</taxon>
        <taxon>Metazoa</taxon>
        <taxon>Ecdysozoa</taxon>
        <taxon>Arthropoda</taxon>
        <taxon>Hexapoda</taxon>
        <taxon>Insecta</taxon>
        <taxon>Pterygota</taxon>
        <taxon>Neoptera</taxon>
        <taxon>Endopterygota</taxon>
        <taxon>Coleoptera</taxon>
        <taxon>Polyphaga</taxon>
        <taxon>Cucujiformia</taxon>
        <taxon>Chrysomeloidea</taxon>
        <taxon>Cerambycidae</taxon>
        <taxon>Lamiinae</taxon>
        <taxon>Acanthocinini</taxon>
        <taxon>Exocentrus</taxon>
    </lineage>
</organism>
<protein>
    <recommendedName>
        <fullName evidence="4">Biogenesis of lysosome-related organelles complex 1 subunit 6</fullName>
    </recommendedName>
</protein>
<dbReference type="Pfam" id="PF14712">
    <property type="entry name" value="Snapin_Pallidin"/>
    <property type="match status" value="1"/>
</dbReference>
<name>A0AAV8W0X7_9CUCU</name>
<accession>A0AAV8W0X7</accession>